<dbReference type="SUPFAM" id="SSF52821">
    <property type="entry name" value="Rhodanese/Cell cycle control phosphatase"/>
    <property type="match status" value="1"/>
</dbReference>
<dbReference type="SMART" id="SM00450">
    <property type="entry name" value="RHOD"/>
    <property type="match status" value="1"/>
</dbReference>
<dbReference type="PROSITE" id="PS50206">
    <property type="entry name" value="RHODANESE_3"/>
    <property type="match status" value="1"/>
</dbReference>
<proteinExistence type="predicted"/>
<dbReference type="AlphaFoldDB" id="A0A517WN20"/>
<keyword evidence="1" id="KW-0732">Signal</keyword>
<evidence type="ECO:0000313" key="4">
    <source>
        <dbReference type="Proteomes" id="UP000318384"/>
    </source>
</evidence>
<dbReference type="InterPro" id="IPR050229">
    <property type="entry name" value="GlpE_sulfurtransferase"/>
</dbReference>
<keyword evidence="3" id="KW-0808">Transferase</keyword>
<sequence precursor="true">MKWTCAVVFTLLITSMGFAVEHTKDSLATIKKNVESKKAVLVDVREKGEWDAGHVKGAIFLPLSSLQDGITAAEQKKLPQDKVVYLHCAVGFRAKIAASLLKKYNDKVRPLPQGYEELIESGFQKSK</sequence>
<evidence type="ECO:0000313" key="3">
    <source>
        <dbReference type="EMBL" id="QDU06667.1"/>
    </source>
</evidence>
<feature type="chain" id="PRO_5021975170" evidence="1">
    <location>
        <begin position="20"/>
        <end position="127"/>
    </location>
</feature>
<protein>
    <submittedName>
        <fullName evidence="3">Putative adenylyltransferase/sulfurtransferase MoeZ</fullName>
    </submittedName>
</protein>
<dbReference type="CDD" id="cd00158">
    <property type="entry name" value="RHOD"/>
    <property type="match status" value="1"/>
</dbReference>
<dbReference type="PANTHER" id="PTHR43031:SF1">
    <property type="entry name" value="PYRIDINE NUCLEOTIDE-DISULPHIDE OXIDOREDUCTASE"/>
    <property type="match status" value="1"/>
</dbReference>
<dbReference type="InterPro" id="IPR001763">
    <property type="entry name" value="Rhodanese-like_dom"/>
</dbReference>
<gene>
    <name evidence="3" type="primary">moeZ_1</name>
    <name evidence="3" type="ORF">V202x_00100</name>
</gene>
<feature type="domain" description="Rhodanese" evidence="2">
    <location>
        <begin position="35"/>
        <end position="127"/>
    </location>
</feature>
<keyword evidence="4" id="KW-1185">Reference proteome</keyword>
<dbReference type="Gene3D" id="3.40.250.10">
    <property type="entry name" value="Rhodanese-like domain"/>
    <property type="match status" value="1"/>
</dbReference>
<dbReference type="RefSeq" id="WP_145170036.1">
    <property type="nucleotide sequence ID" value="NZ_CP037422.1"/>
</dbReference>
<organism evidence="3 4">
    <name type="scientific">Gimesia aquarii</name>
    <dbReference type="NCBI Taxonomy" id="2527964"/>
    <lineage>
        <taxon>Bacteria</taxon>
        <taxon>Pseudomonadati</taxon>
        <taxon>Planctomycetota</taxon>
        <taxon>Planctomycetia</taxon>
        <taxon>Planctomycetales</taxon>
        <taxon>Planctomycetaceae</taxon>
        <taxon>Gimesia</taxon>
    </lineage>
</organism>
<dbReference type="InterPro" id="IPR036873">
    <property type="entry name" value="Rhodanese-like_dom_sf"/>
</dbReference>
<dbReference type="EMBL" id="CP037422">
    <property type="protein sequence ID" value="QDU06667.1"/>
    <property type="molecule type" value="Genomic_DNA"/>
</dbReference>
<dbReference type="GO" id="GO:0016779">
    <property type="term" value="F:nucleotidyltransferase activity"/>
    <property type="evidence" value="ECO:0007669"/>
    <property type="project" value="UniProtKB-KW"/>
</dbReference>
<dbReference type="Pfam" id="PF00581">
    <property type="entry name" value="Rhodanese"/>
    <property type="match status" value="1"/>
</dbReference>
<evidence type="ECO:0000259" key="2">
    <source>
        <dbReference type="PROSITE" id="PS50206"/>
    </source>
</evidence>
<accession>A0A517WN20</accession>
<feature type="signal peptide" evidence="1">
    <location>
        <begin position="1"/>
        <end position="19"/>
    </location>
</feature>
<reference evidence="3 4" key="1">
    <citation type="submission" date="2019-03" db="EMBL/GenBank/DDBJ databases">
        <title>Deep-cultivation of Planctomycetes and their phenomic and genomic characterization uncovers novel biology.</title>
        <authorList>
            <person name="Wiegand S."/>
            <person name="Jogler M."/>
            <person name="Boedeker C."/>
            <person name="Pinto D."/>
            <person name="Vollmers J."/>
            <person name="Rivas-Marin E."/>
            <person name="Kohn T."/>
            <person name="Peeters S.H."/>
            <person name="Heuer A."/>
            <person name="Rast P."/>
            <person name="Oberbeckmann S."/>
            <person name="Bunk B."/>
            <person name="Jeske O."/>
            <person name="Meyerdierks A."/>
            <person name="Storesund J.E."/>
            <person name="Kallscheuer N."/>
            <person name="Luecker S."/>
            <person name="Lage O.M."/>
            <person name="Pohl T."/>
            <person name="Merkel B.J."/>
            <person name="Hornburger P."/>
            <person name="Mueller R.-W."/>
            <person name="Bruemmer F."/>
            <person name="Labrenz M."/>
            <person name="Spormann A.M."/>
            <person name="Op den Camp H."/>
            <person name="Overmann J."/>
            <person name="Amann R."/>
            <person name="Jetten M.S.M."/>
            <person name="Mascher T."/>
            <person name="Medema M.H."/>
            <person name="Devos D.P."/>
            <person name="Kaster A.-K."/>
            <person name="Ovreas L."/>
            <person name="Rohde M."/>
            <person name="Galperin M.Y."/>
            <person name="Jogler C."/>
        </authorList>
    </citation>
    <scope>NUCLEOTIDE SEQUENCE [LARGE SCALE GENOMIC DNA]</scope>
    <source>
        <strain evidence="3 4">V202</strain>
    </source>
</reference>
<keyword evidence="3" id="KW-0548">Nucleotidyltransferase</keyword>
<dbReference type="PANTHER" id="PTHR43031">
    <property type="entry name" value="FAD-DEPENDENT OXIDOREDUCTASE"/>
    <property type="match status" value="1"/>
</dbReference>
<evidence type="ECO:0000256" key="1">
    <source>
        <dbReference type="SAM" id="SignalP"/>
    </source>
</evidence>
<name>A0A517WN20_9PLAN</name>
<dbReference type="Proteomes" id="UP000318384">
    <property type="component" value="Chromosome"/>
</dbReference>
<dbReference type="OrthoDB" id="9800872at2"/>